<evidence type="ECO:0000313" key="2">
    <source>
        <dbReference type="EMBL" id="CAB4724543.1"/>
    </source>
</evidence>
<evidence type="ECO:0000256" key="1">
    <source>
        <dbReference type="SAM" id="MobiDB-lite"/>
    </source>
</evidence>
<dbReference type="EMBL" id="CAEZYP010000022">
    <property type="protein sequence ID" value="CAB4724543.1"/>
    <property type="molecule type" value="Genomic_DNA"/>
</dbReference>
<accession>A0A6J6RPS6</accession>
<evidence type="ECO:0000313" key="3">
    <source>
        <dbReference type="EMBL" id="CAB4829506.1"/>
    </source>
</evidence>
<feature type="region of interest" description="Disordered" evidence="1">
    <location>
        <begin position="103"/>
        <end position="123"/>
    </location>
</feature>
<feature type="compositionally biased region" description="Basic residues" evidence="1">
    <location>
        <begin position="114"/>
        <end position="123"/>
    </location>
</feature>
<evidence type="ECO:0000313" key="4">
    <source>
        <dbReference type="EMBL" id="CAB4989605.1"/>
    </source>
</evidence>
<name>A0A6J6RPS6_9ZZZZ</name>
<sequence length="123" mass="13203">MSNQVRTGRVCSRVTCRSVASMTLTYIYADSTAVLGPLATFSEPHSYDLCEKHSARLTVPNGWNVIRQSADENNAGPSHDDLMAIADAVREVAQVALADQQEVSTASSQSSVGRRGHLRAVPS</sequence>
<protein>
    <submittedName>
        <fullName evidence="2">Unannotated protein</fullName>
    </submittedName>
</protein>
<dbReference type="EMBL" id="CAFBOY010000005">
    <property type="protein sequence ID" value="CAB4989605.1"/>
    <property type="molecule type" value="Genomic_DNA"/>
</dbReference>
<organism evidence="2">
    <name type="scientific">freshwater metagenome</name>
    <dbReference type="NCBI Taxonomy" id="449393"/>
    <lineage>
        <taxon>unclassified sequences</taxon>
        <taxon>metagenomes</taxon>
        <taxon>ecological metagenomes</taxon>
    </lineage>
</organism>
<proteinExistence type="predicted"/>
<dbReference type="EMBL" id="CAFABJ010000093">
    <property type="protein sequence ID" value="CAB4829506.1"/>
    <property type="molecule type" value="Genomic_DNA"/>
</dbReference>
<dbReference type="Pfam" id="PF12005">
    <property type="entry name" value="DUF3499"/>
    <property type="match status" value="1"/>
</dbReference>
<dbReference type="AlphaFoldDB" id="A0A6J6RPS6"/>
<feature type="compositionally biased region" description="Polar residues" evidence="1">
    <location>
        <begin position="103"/>
        <end position="112"/>
    </location>
</feature>
<gene>
    <name evidence="2" type="ORF">UFOPK2735_00268</name>
    <name evidence="3" type="ORF">UFOPK3217_00705</name>
    <name evidence="4" type="ORF">UFOPK4022_00089</name>
</gene>
<reference evidence="2" key="1">
    <citation type="submission" date="2020-05" db="EMBL/GenBank/DDBJ databases">
        <authorList>
            <person name="Chiriac C."/>
            <person name="Salcher M."/>
            <person name="Ghai R."/>
            <person name="Kavagutti S V."/>
        </authorList>
    </citation>
    <scope>NUCLEOTIDE SEQUENCE</scope>
</reference>
<dbReference type="InterPro" id="IPR021888">
    <property type="entry name" value="DUF3499"/>
</dbReference>